<dbReference type="InterPro" id="IPR006311">
    <property type="entry name" value="TAT_signal"/>
</dbReference>
<gene>
    <name evidence="2" type="ORF">AKJ08_2510</name>
</gene>
<dbReference type="PATRIC" id="fig|1391653.3.peg.2612"/>
<organism evidence="2 3">
    <name type="scientific">Vulgatibacter incomptus</name>
    <dbReference type="NCBI Taxonomy" id="1391653"/>
    <lineage>
        <taxon>Bacteria</taxon>
        <taxon>Pseudomonadati</taxon>
        <taxon>Myxococcota</taxon>
        <taxon>Myxococcia</taxon>
        <taxon>Myxococcales</taxon>
        <taxon>Cystobacterineae</taxon>
        <taxon>Vulgatibacteraceae</taxon>
        <taxon>Vulgatibacter</taxon>
    </lineage>
</organism>
<feature type="compositionally biased region" description="Low complexity" evidence="1">
    <location>
        <begin position="214"/>
        <end position="227"/>
    </location>
</feature>
<accession>A0A0K1PF16</accession>
<dbReference type="Proteomes" id="UP000055590">
    <property type="component" value="Chromosome"/>
</dbReference>
<keyword evidence="3" id="KW-1185">Reference proteome</keyword>
<dbReference type="AlphaFoldDB" id="A0A0K1PF16"/>
<evidence type="ECO:0000313" key="3">
    <source>
        <dbReference type="Proteomes" id="UP000055590"/>
    </source>
</evidence>
<name>A0A0K1PF16_9BACT</name>
<dbReference type="PROSITE" id="PS51318">
    <property type="entry name" value="TAT"/>
    <property type="match status" value="1"/>
</dbReference>
<sequence>MSHRKGGTSRREFLQQLAIFGAALSSQRCAWLESGPAPLELKPAPDPLPGPPLSADQVAALAASCERILPSEPGSPGAADAGVIEFAASELRRPELGEIRKRVVGGLLALDRRAARLRPGARFVDLGQDEQDRVLEETQRGSAQGEQFLRILISITLEGFLGDPSYGGNRNRVGWQVTGAAPTSERALVPARVVGAPAAGSATPVASERKEAGAARPATPIAPARKPSGVSRPAGAGGAR</sequence>
<protein>
    <submittedName>
        <fullName evidence="2">Gluconate 2-dehydrogenase</fullName>
    </submittedName>
</protein>
<evidence type="ECO:0000256" key="1">
    <source>
        <dbReference type="SAM" id="MobiDB-lite"/>
    </source>
</evidence>
<dbReference type="RefSeq" id="WP_050726338.1">
    <property type="nucleotide sequence ID" value="NZ_CP012332.1"/>
</dbReference>
<dbReference type="EMBL" id="CP012332">
    <property type="protein sequence ID" value="AKU92123.1"/>
    <property type="molecule type" value="Genomic_DNA"/>
</dbReference>
<feature type="region of interest" description="Disordered" evidence="1">
    <location>
        <begin position="197"/>
        <end position="240"/>
    </location>
</feature>
<dbReference type="STRING" id="1391653.AKJ08_2510"/>
<dbReference type="Pfam" id="PF13618">
    <property type="entry name" value="Gluconate_2-dh3"/>
    <property type="match status" value="1"/>
</dbReference>
<dbReference type="InterPro" id="IPR027056">
    <property type="entry name" value="Gluconate_2DH_su3"/>
</dbReference>
<reference evidence="2 3" key="1">
    <citation type="submission" date="2015-08" db="EMBL/GenBank/DDBJ databases">
        <authorList>
            <person name="Babu N.S."/>
            <person name="Beckwith C.J."/>
            <person name="Beseler K.G."/>
            <person name="Brison A."/>
            <person name="Carone J.V."/>
            <person name="Caskin T.P."/>
            <person name="Diamond M."/>
            <person name="Durham M.E."/>
            <person name="Foxe J.M."/>
            <person name="Go M."/>
            <person name="Henderson B.A."/>
            <person name="Jones I.B."/>
            <person name="McGettigan J.A."/>
            <person name="Micheletti S.J."/>
            <person name="Nasrallah M.E."/>
            <person name="Ortiz D."/>
            <person name="Piller C.R."/>
            <person name="Privatt S.R."/>
            <person name="Schneider S.L."/>
            <person name="Sharp S."/>
            <person name="Smith T.C."/>
            <person name="Stanton J.D."/>
            <person name="Ullery H.E."/>
            <person name="Wilson R.J."/>
            <person name="Serrano M.G."/>
            <person name="Buck G."/>
            <person name="Lee V."/>
            <person name="Wang Y."/>
            <person name="Carvalho R."/>
            <person name="Voegtly L."/>
            <person name="Shi R."/>
            <person name="Duckworth R."/>
            <person name="Johnson A."/>
            <person name="Loviza R."/>
            <person name="Walstead R."/>
            <person name="Shah Z."/>
            <person name="Kiflezghi M."/>
            <person name="Wade K."/>
            <person name="Ball S.L."/>
            <person name="Bradley K.W."/>
            <person name="Asai D.J."/>
            <person name="Bowman C.A."/>
            <person name="Russell D.A."/>
            <person name="Pope W.H."/>
            <person name="Jacobs-Sera D."/>
            <person name="Hendrix R.W."/>
            <person name="Hatfull G.F."/>
        </authorList>
    </citation>
    <scope>NUCLEOTIDE SEQUENCE [LARGE SCALE GENOMIC DNA]</scope>
    <source>
        <strain evidence="2 3">DSM 27710</strain>
    </source>
</reference>
<evidence type="ECO:0000313" key="2">
    <source>
        <dbReference type="EMBL" id="AKU92123.1"/>
    </source>
</evidence>
<dbReference type="OrthoDB" id="8400810at2"/>
<dbReference type="KEGG" id="vin:AKJ08_2510"/>
<proteinExistence type="predicted"/>